<keyword evidence="6 8" id="KW-0472">Membrane</keyword>
<keyword evidence="9" id="KW-0732">Signal</keyword>
<evidence type="ECO:0000256" key="1">
    <source>
        <dbReference type="ARBA" id="ARBA00004651"/>
    </source>
</evidence>
<feature type="transmembrane region" description="Helical" evidence="8">
    <location>
        <begin position="379"/>
        <end position="404"/>
    </location>
</feature>
<feature type="transmembrane region" description="Helical" evidence="8">
    <location>
        <begin position="465"/>
        <end position="491"/>
    </location>
</feature>
<dbReference type="InterPro" id="IPR045275">
    <property type="entry name" value="MscS_archaea/bacteria_type"/>
</dbReference>
<feature type="domain" description="Mechanosensitive ion channel MscS C-terminal" evidence="11">
    <location>
        <begin position="556"/>
        <end position="637"/>
    </location>
</feature>
<evidence type="ECO:0000256" key="3">
    <source>
        <dbReference type="ARBA" id="ARBA00022475"/>
    </source>
</evidence>
<dbReference type="InterPro" id="IPR006685">
    <property type="entry name" value="MscS_channel_2nd"/>
</dbReference>
<dbReference type="KEGG" id="nkf:Nkreftii_003058"/>
<dbReference type="Proteomes" id="UP000593737">
    <property type="component" value="Chromosome"/>
</dbReference>
<keyword evidence="4 8" id="KW-0812">Transmembrane</keyword>
<dbReference type="Pfam" id="PF21082">
    <property type="entry name" value="MS_channel_3rd"/>
    <property type="match status" value="1"/>
</dbReference>
<feature type="transmembrane region" description="Helical" evidence="8">
    <location>
        <begin position="271"/>
        <end position="292"/>
    </location>
</feature>
<dbReference type="Pfam" id="PF00924">
    <property type="entry name" value="MS_channel_2nd"/>
    <property type="match status" value="1"/>
</dbReference>
<feature type="chain" id="PRO_5032901887" evidence="9">
    <location>
        <begin position="34"/>
        <end position="689"/>
    </location>
</feature>
<evidence type="ECO:0000256" key="7">
    <source>
        <dbReference type="SAM" id="MobiDB-lite"/>
    </source>
</evidence>
<keyword evidence="5 8" id="KW-1133">Transmembrane helix</keyword>
<comment type="similarity">
    <text evidence="2">Belongs to the MscS (TC 1.A.23) family.</text>
</comment>
<proteinExistence type="inferred from homology"/>
<evidence type="ECO:0000256" key="9">
    <source>
        <dbReference type="SAM" id="SignalP"/>
    </source>
</evidence>
<feature type="transmembrane region" description="Helical" evidence="8">
    <location>
        <begin position="340"/>
        <end position="359"/>
    </location>
</feature>
<comment type="subcellular location">
    <subcellularLocation>
        <location evidence="1">Cell membrane</location>
        <topology evidence="1">Multi-pass membrane protein</topology>
    </subcellularLocation>
</comment>
<dbReference type="InterPro" id="IPR011066">
    <property type="entry name" value="MscS_channel_C_sf"/>
</dbReference>
<dbReference type="AlphaFoldDB" id="A0A7S8FFW2"/>
<evidence type="ECO:0000256" key="5">
    <source>
        <dbReference type="ARBA" id="ARBA00022989"/>
    </source>
</evidence>
<feature type="transmembrane region" description="Helical" evidence="8">
    <location>
        <begin position="435"/>
        <end position="453"/>
    </location>
</feature>
<sequence length="689" mass="76044">MSNLNSLFPVNLRIPFAVCVALLFWLTAAPIFAAPSVAGPGVPVRLHGQTLFTLQTGLANVDTASRAAAIEKRLDRLALAAPSVIDSLRVEDHEQTAYVLTSEEVLFVVTDTEAKAAGKPRHLLAEEQTETIREALQTLPSLQSSREPASSMTVRNLLWAGVATALLIFFAVAFHVFFPRLYEAIEAWSETQLRAVSLRGLELIAADQLSNVLVFCSKILRGVLSGLGLYWYFHFVLNLFPQTRVFEQRFVAALVVPFEQLQALLANGGELVIGLLLALIATGLFLGVLKAFRELFPSMLDKVSAWGYTTKYSFKIQRVEMLSGAQISEGLLVLMRAIRLAAYVSLMYLYVTSILGFFPATRSFSVELLNYLIEPFKMIARQFIASLPDVIAIAIIIVVTNYVIKLIHMFFNGMERGAITFHGFHREWATPTYKIVRFFVLVLAAVAIFPYIPGSHSEAFRGISVFLGVLVSLGAAGSFSNIVAGVVLTYMRPFSVGDRVKIADTVGDITEKTLLVTRIRTIKNVDVTIPNALVLGSHIINFSSSSMKPPPLILHTSLTIGYDAPWEKVHQLLIAAAKQTTHILETPEPFVLQTSLEDFSVRYEINAYTGAPNKMAAIYSELHQHIQDQFNEAGVEIMSPHYTQIRDGNRTTIPDQYLPKSYQPPGLRIWPLGSPQSRPDSSPAGGNSN</sequence>
<dbReference type="PANTHER" id="PTHR30221">
    <property type="entry name" value="SMALL-CONDUCTANCE MECHANOSENSITIVE CHANNEL"/>
    <property type="match status" value="1"/>
</dbReference>
<dbReference type="Gene3D" id="2.30.30.60">
    <property type="match status" value="1"/>
</dbReference>
<feature type="compositionally biased region" description="Polar residues" evidence="7">
    <location>
        <begin position="674"/>
        <end position="689"/>
    </location>
</feature>
<dbReference type="GO" id="GO:0005886">
    <property type="term" value="C:plasma membrane"/>
    <property type="evidence" value="ECO:0007669"/>
    <property type="project" value="UniProtKB-SubCell"/>
</dbReference>
<dbReference type="Gene3D" id="3.30.70.100">
    <property type="match status" value="1"/>
</dbReference>
<feature type="transmembrane region" description="Helical" evidence="8">
    <location>
        <begin position="157"/>
        <end position="178"/>
    </location>
</feature>
<dbReference type="PANTHER" id="PTHR30221:SF18">
    <property type="entry name" value="SLL0590 PROTEIN"/>
    <property type="match status" value="1"/>
</dbReference>
<evidence type="ECO:0000256" key="4">
    <source>
        <dbReference type="ARBA" id="ARBA00022692"/>
    </source>
</evidence>
<dbReference type="EMBL" id="CP047423">
    <property type="protein sequence ID" value="QPD05284.1"/>
    <property type="molecule type" value="Genomic_DNA"/>
</dbReference>
<evidence type="ECO:0000256" key="2">
    <source>
        <dbReference type="ARBA" id="ARBA00008017"/>
    </source>
</evidence>
<evidence type="ECO:0000313" key="12">
    <source>
        <dbReference type="EMBL" id="QPD05284.1"/>
    </source>
</evidence>
<name>A0A7S8FFW2_9BACT</name>
<dbReference type="GO" id="GO:0008381">
    <property type="term" value="F:mechanosensitive monoatomic ion channel activity"/>
    <property type="evidence" value="ECO:0007669"/>
    <property type="project" value="InterPro"/>
</dbReference>
<reference evidence="12 13" key="1">
    <citation type="journal article" date="2020" name="ISME J.">
        <title>Enrichment and physiological characterization of a novel comammox Nitrospira indicates ammonium inhibition of complete nitrification.</title>
        <authorList>
            <person name="Sakoula D."/>
            <person name="Koch H."/>
            <person name="Frank J."/>
            <person name="Jetten M.S.M."/>
            <person name="van Kessel M.A.H.J."/>
            <person name="Lucker S."/>
        </authorList>
    </citation>
    <scope>NUCLEOTIDE SEQUENCE [LARGE SCALE GENOMIC DNA]</scope>
    <source>
        <strain evidence="12">Comreactor17</strain>
    </source>
</reference>
<dbReference type="SUPFAM" id="SSF50182">
    <property type="entry name" value="Sm-like ribonucleoproteins"/>
    <property type="match status" value="1"/>
</dbReference>
<feature type="domain" description="Mechanosensitive ion channel MscS" evidence="10">
    <location>
        <begin position="478"/>
        <end position="543"/>
    </location>
</feature>
<dbReference type="InterPro" id="IPR023408">
    <property type="entry name" value="MscS_beta-dom_sf"/>
</dbReference>
<feature type="transmembrane region" description="Helical" evidence="8">
    <location>
        <begin position="212"/>
        <end position="233"/>
    </location>
</feature>
<evidence type="ECO:0000259" key="10">
    <source>
        <dbReference type="Pfam" id="PF00924"/>
    </source>
</evidence>
<accession>A0A7S8FFW2</accession>
<evidence type="ECO:0000256" key="6">
    <source>
        <dbReference type="ARBA" id="ARBA00023136"/>
    </source>
</evidence>
<dbReference type="SUPFAM" id="SSF82689">
    <property type="entry name" value="Mechanosensitive channel protein MscS (YggB), C-terminal domain"/>
    <property type="match status" value="1"/>
</dbReference>
<organism evidence="12 13">
    <name type="scientific">Candidatus Nitrospira kreftii</name>
    <dbReference type="NCBI Taxonomy" id="2652173"/>
    <lineage>
        <taxon>Bacteria</taxon>
        <taxon>Pseudomonadati</taxon>
        <taxon>Nitrospirota</taxon>
        <taxon>Nitrospiria</taxon>
        <taxon>Nitrospirales</taxon>
        <taxon>Nitrospiraceae</taxon>
        <taxon>Nitrospira</taxon>
    </lineage>
</organism>
<evidence type="ECO:0000313" key="13">
    <source>
        <dbReference type="Proteomes" id="UP000593737"/>
    </source>
</evidence>
<feature type="signal peptide" evidence="9">
    <location>
        <begin position="1"/>
        <end position="33"/>
    </location>
</feature>
<evidence type="ECO:0000259" key="11">
    <source>
        <dbReference type="Pfam" id="PF21082"/>
    </source>
</evidence>
<dbReference type="InterPro" id="IPR010920">
    <property type="entry name" value="LSM_dom_sf"/>
</dbReference>
<gene>
    <name evidence="12" type="ORF">Nkreftii_003058</name>
</gene>
<evidence type="ECO:0000256" key="8">
    <source>
        <dbReference type="SAM" id="Phobius"/>
    </source>
</evidence>
<feature type="region of interest" description="Disordered" evidence="7">
    <location>
        <begin position="668"/>
        <end position="689"/>
    </location>
</feature>
<keyword evidence="3" id="KW-1003">Cell membrane</keyword>
<protein>
    <submittedName>
        <fullName evidence="12">Uncharacterized protein</fullName>
    </submittedName>
</protein>
<dbReference type="InterPro" id="IPR049278">
    <property type="entry name" value="MS_channel_C"/>
</dbReference>